<dbReference type="Proteomes" id="UP000287563">
    <property type="component" value="Unassembled WGS sequence"/>
</dbReference>
<evidence type="ECO:0000313" key="3">
    <source>
        <dbReference type="Proteomes" id="UP000287563"/>
    </source>
</evidence>
<gene>
    <name evidence="2" type="primary">tssJ</name>
    <name evidence="2" type="ORF">EDI28_04120</name>
</gene>
<dbReference type="PANTHER" id="PTHR37625">
    <property type="entry name" value="OUTER MEMBRANE LIPOPROTEIN-RELATED"/>
    <property type="match status" value="1"/>
</dbReference>
<dbReference type="EMBL" id="RJLM01000001">
    <property type="protein sequence ID" value="RWX57226.1"/>
    <property type="molecule type" value="Genomic_DNA"/>
</dbReference>
<dbReference type="Gene3D" id="2.60.40.4150">
    <property type="entry name" value="Type VI secretion system, lipoprotein SciN"/>
    <property type="match status" value="1"/>
</dbReference>
<dbReference type="InterPro" id="IPR017734">
    <property type="entry name" value="T6SS_SciN"/>
</dbReference>
<comment type="caution">
    <text evidence="2">The sequence shown here is derived from an EMBL/GenBank/DDBJ whole genome shotgun (WGS) entry which is preliminary data.</text>
</comment>
<keyword evidence="3" id="KW-1185">Reference proteome</keyword>
<evidence type="ECO:0000313" key="2">
    <source>
        <dbReference type="EMBL" id="RWX57226.1"/>
    </source>
</evidence>
<feature type="chain" id="PRO_5018532260" evidence="1">
    <location>
        <begin position="24"/>
        <end position="156"/>
    </location>
</feature>
<evidence type="ECO:0000256" key="1">
    <source>
        <dbReference type="SAM" id="SignalP"/>
    </source>
</evidence>
<accession>A0A3S3T1T5</accession>
<proteinExistence type="predicted"/>
<feature type="signal peptide" evidence="1">
    <location>
        <begin position="1"/>
        <end position="23"/>
    </location>
</feature>
<keyword evidence="1" id="KW-0732">Signal</keyword>
<reference evidence="2 3" key="1">
    <citation type="submission" date="2018-11" db="EMBL/GenBank/DDBJ databases">
        <title>Photobacterium sp. BEI247 sp. nov., a marine bacterium isolated from Yongle Blue Hole in the South China Sea.</title>
        <authorList>
            <person name="Wang X."/>
        </authorList>
    </citation>
    <scope>NUCLEOTIDE SEQUENCE [LARGE SCALE GENOMIC DNA]</scope>
    <source>
        <strain evidence="3">BEI247</strain>
    </source>
</reference>
<dbReference type="RefSeq" id="WP_128782533.1">
    <property type="nucleotide sequence ID" value="NZ_JAKJSG010000072.1"/>
</dbReference>
<keyword evidence="2" id="KW-0449">Lipoprotein</keyword>
<dbReference type="OrthoDB" id="5471061at2"/>
<dbReference type="AlphaFoldDB" id="A0A3S3T1T5"/>
<organism evidence="2 3">
    <name type="scientific">Photobacterium chitinilyticum</name>
    <dbReference type="NCBI Taxonomy" id="2485123"/>
    <lineage>
        <taxon>Bacteria</taxon>
        <taxon>Pseudomonadati</taxon>
        <taxon>Pseudomonadota</taxon>
        <taxon>Gammaproteobacteria</taxon>
        <taxon>Vibrionales</taxon>
        <taxon>Vibrionaceae</taxon>
        <taxon>Photobacterium</taxon>
    </lineage>
</organism>
<dbReference type="PANTHER" id="PTHR37625:SF4">
    <property type="entry name" value="OUTER MEMBRANE LIPOPROTEIN"/>
    <property type="match status" value="1"/>
</dbReference>
<dbReference type="Pfam" id="PF12790">
    <property type="entry name" value="T6SS-SciN"/>
    <property type="match status" value="1"/>
</dbReference>
<dbReference type="InterPro" id="IPR038706">
    <property type="entry name" value="Type_VI_SciN-like_sf"/>
</dbReference>
<protein>
    <submittedName>
        <fullName evidence="2">Type VI secretion system lipoprotein TssJ</fullName>
    </submittedName>
</protein>
<name>A0A3S3T1T5_9GAMM</name>
<sequence>MNLLKTIKCKLMFVTVLLLFVNACTVANYVVPAYTILKFDVSHDVNPDLKGRSSPVVVKVFELSSKTIFETRDFFALYDDPENYLGPDLILKNEFELAPGSEHKYELSLAPGSRYAGILVAYRDIENARWREVVEIDSSEYRTVHINVGELAVFIK</sequence>
<dbReference type="NCBIfam" id="TIGR03352">
    <property type="entry name" value="VI_chp_3"/>
    <property type="match status" value="1"/>
</dbReference>